<sequence>MIRRHRATFIILFITIFVYVLSWKCQRAVDYYRLHIFPLGTNTLARVLSVIPFSVGEILIIAAVFFLLISFIITILKLLFRNKFQKSFHICRKIFRFICIWVIVTETFFCFVMYHASTVEETYFADAEIGEDALVNLYEMLVNKANGLSEKMQRDTQGNVMYDGDLYAQCKAAMQNLGEEYPYLKGYYPNPKPIANSGFMSQQYLAGIYFPFTLEANYNQTMYIMNRPATICHELSHLKGVILEDEANYFGFLACIRSEDGFIQYSGYLSVLSYVSREVRKNIPLEVRQEMTEPNTLVQNDVVFLTDEAWEKVEKEAVISTETANQVTDTFLESNLKSNGVKNGMESYSQVVRLLLKWYEHSN</sequence>
<dbReference type="Proteomes" id="UP000606720">
    <property type="component" value="Unassembled WGS sequence"/>
</dbReference>
<dbReference type="InterPro" id="IPR024294">
    <property type="entry name" value="DUF3810"/>
</dbReference>
<evidence type="ECO:0000313" key="2">
    <source>
        <dbReference type="EMBL" id="MBC5714872.1"/>
    </source>
</evidence>
<keyword evidence="3" id="KW-1185">Reference proteome</keyword>
<comment type="caution">
    <text evidence="2">The sequence shown here is derived from an EMBL/GenBank/DDBJ whole genome shotgun (WGS) entry which is preliminary data.</text>
</comment>
<dbReference type="AlphaFoldDB" id="A0A923LPX4"/>
<dbReference type="RefSeq" id="WP_186867463.1">
    <property type="nucleotide sequence ID" value="NZ_JACOPH010000011.1"/>
</dbReference>
<keyword evidence="1" id="KW-0472">Membrane</keyword>
<feature type="transmembrane region" description="Helical" evidence="1">
    <location>
        <begin position="46"/>
        <end position="73"/>
    </location>
</feature>
<keyword evidence="1" id="KW-0812">Transmembrane</keyword>
<keyword evidence="1" id="KW-1133">Transmembrane helix</keyword>
<feature type="transmembrane region" description="Helical" evidence="1">
    <location>
        <begin position="94"/>
        <end position="114"/>
    </location>
</feature>
<name>A0A923LPX4_9FIRM</name>
<dbReference type="EMBL" id="JACOPH010000011">
    <property type="protein sequence ID" value="MBC5714872.1"/>
    <property type="molecule type" value="Genomic_DNA"/>
</dbReference>
<organism evidence="2 3">
    <name type="scientific">Roseburia zhanii</name>
    <dbReference type="NCBI Taxonomy" id="2763064"/>
    <lineage>
        <taxon>Bacteria</taxon>
        <taxon>Bacillati</taxon>
        <taxon>Bacillota</taxon>
        <taxon>Clostridia</taxon>
        <taxon>Lachnospirales</taxon>
        <taxon>Lachnospiraceae</taxon>
        <taxon>Roseburia</taxon>
    </lineage>
</organism>
<evidence type="ECO:0000256" key="1">
    <source>
        <dbReference type="SAM" id="Phobius"/>
    </source>
</evidence>
<protein>
    <submittedName>
        <fullName evidence="2">DUF3810 domain-containing protein</fullName>
    </submittedName>
</protein>
<accession>A0A923LPX4</accession>
<proteinExistence type="predicted"/>
<dbReference type="Pfam" id="PF12725">
    <property type="entry name" value="DUF3810"/>
    <property type="match status" value="1"/>
</dbReference>
<reference evidence="2" key="1">
    <citation type="submission" date="2020-08" db="EMBL/GenBank/DDBJ databases">
        <title>Genome public.</title>
        <authorList>
            <person name="Liu C."/>
            <person name="Sun Q."/>
        </authorList>
    </citation>
    <scope>NUCLEOTIDE SEQUENCE</scope>
    <source>
        <strain evidence="2">BX1005</strain>
    </source>
</reference>
<gene>
    <name evidence="2" type="ORF">H8S17_11800</name>
</gene>
<evidence type="ECO:0000313" key="3">
    <source>
        <dbReference type="Proteomes" id="UP000606720"/>
    </source>
</evidence>